<protein>
    <recommendedName>
        <fullName evidence="4">TPM domain-containing protein</fullName>
    </recommendedName>
</protein>
<feature type="chain" id="PRO_5011431986" description="TPM domain-containing protein" evidence="3">
    <location>
        <begin position="29"/>
        <end position="263"/>
    </location>
</feature>
<dbReference type="Proteomes" id="UP000198943">
    <property type="component" value="Unassembled WGS sequence"/>
</dbReference>
<accession>A0A1G6NF45</accession>
<sequence length="263" mass="28259">MKKIFAIVTMLVSLLVAVSTGFTATASAAGQQYPSFVDGAALVQPVDKTKLLSKLREIESKHGIRCAVLTVKTTQGMNIRDYAQSVQDQYFANAPKGSILMVISMDNRKWHITTDKTMRTKIIDDVVTGDLKDAFINDLKKGRYAAAFTNYGNKVDELMTYYEKNGEAYDPSKEFSFGAGAVAAIISFLIGGGVKKGMIASMSNVTNAVEAGQYLKRDTFNLIGSNDRYLYTHTTVVPKAKSRDNDSGSSGGTGGHGGGGGSF</sequence>
<feature type="signal peptide" evidence="3">
    <location>
        <begin position="1"/>
        <end position="28"/>
    </location>
</feature>
<dbReference type="EMBL" id="FMYW01000013">
    <property type="protein sequence ID" value="SDC66044.1"/>
    <property type="molecule type" value="Genomic_DNA"/>
</dbReference>
<name>A0A1G6NF45_9FIRM</name>
<keyword evidence="2" id="KW-0812">Transmembrane</keyword>
<dbReference type="InterPro" id="IPR007621">
    <property type="entry name" value="TPM_dom"/>
</dbReference>
<proteinExistence type="predicted"/>
<dbReference type="RefSeq" id="WP_093730898.1">
    <property type="nucleotide sequence ID" value="NZ_FMYW01000013.1"/>
</dbReference>
<gene>
    <name evidence="5" type="ORF">SAMN04487864_11350</name>
</gene>
<evidence type="ECO:0000313" key="6">
    <source>
        <dbReference type="Proteomes" id="UP000198943"/>
    </source>
</evidence>
<feature type="domain" description="TPM" evidence="4">
    <location>
        <begin position="37"/>
        <end position="156"/>
    </location>
</feature>
<feature type="region of interest" description="Disordered" evidence="1">
    <location>
        <begin position="240"/>
        <end position="263"/>
    </location>
</feature>
<evidence type="ECO:0000256" key="3">
    <source>
        <dbReference type="SAM" id="SignalP"/>
    </source>
</evidence>
<keyword evidence="2" id="KW-1133">Transmembrane helix</keyword>
<dbReference type="OrthoDB" id="9806054at2"/>
<evidence type="ECO:0000256" key="2">
    <source>
        <dbReference type="SAM" id="Phobius"/>
    </source>
</evidence>
<feature type="transmembrane region" description="Helical" evidence="2">
    <location>
        <begin position="175"/>
        <end position="194"/>
    </location>
</feature>
<keyword evidence="2" id="KW-0472">Membrane</keyword>
<dbReference type="PANTHER" id="PTHR30373">
    <property type="entry name" value="UPF0603 PROTEIN YGCG"/>
    <property type="match status" value="1"/>
</dbReference>
<evidence type="ECO:0000256" key="1">
    <source>
        <dbReference type="SAM" id="MobiDB-lite"/>
    </source>
</evidence>
<organism evidence="5 6">
    <name type="scientific">Succiniclasticum ruminis</name>
    <dbReference type="NCBI Taxonomy" id="40841"/>
    <lineage>
        <taxon>Bacteria</taxon>
        <taxon>Bacillati</taxon>
        <taxon>Bacillota</taxon>
        <taxon>Negativicutes</taxon>
        <taxon>Acidaminococcales</taxon>
        <taxon>Acidaminococcaceae</taxon>
        <taxon>Succiniclasticum</taxon>
    </lineage>
</organism>
<reference evidence="6" key="1">
    <citation type="submission" date="2016-10" db="EMBL/GenBank/DDBJ databases">
        <authorList>
            <person name="Varghese N."/>
            <person name="Submissions S."/>
        </authorList>
    </citation>
    <scope>NUCLEOTIDE SEQUENCE [LARGE SCALE GENOMIC DNA]</scope>
    <source>
        <strain evidence="6">DSM 11005</strain>
    </source>
</reference>
<feature type="compositionally biased region" description="Gly residues" evidence="1">
    <location>
        <begin position="249"/>
        <end position="263"/>
    </location>
</feature>
<keyword evidence="3" id="KW-0732">Signal</keyword>
<evidence type="ECO:0000259" key="4">
    <source>
        <dbReference type="Pfam" id="PF04536"/>
    </source>
</evidence>
<evidence type="ECO:0000313" key="5">
    <source>
        <dbReference type="EMBL" id="SDC66044.1"/>
    </source>
</evidence>
<dbReference type="PANTHER" id="PTHR30373:SF2">
    <property type="entry name" value="UPF0603 PROTEIN YGCG"/>
    <property type="match status" value="1"/>
</dbReference>
<keyword evidence="6" id="KW-1185">Reference proteome</keyword>
<dbReference type="Gene3D" id="3.10.310.50">
    <property type="match status" value="1"/>
</dbReference>
<dbReference type="AlphaFoldDB" id="A0A1G6NF45"/>
<dbReference type="Pfam" id="PF04536">
    <property type="entry name" value="TPM_phosphatase"/>
    <property type="match status" value="1"/>
</dbReference>